<evidence type="ECO:0000313" key="2">
    <source>
        <dbReference type="Proteomes" id="UP000694426"/>
    </source>
</evidence>
<reference evidence="1" key="1">
    <citation type="submission" date="2025-08" db="UniProtKB">
        <authorList>
            <consortium name="Ensembl"/>
        </authorList>
    </citation>
    <scope>IDENTIFICATION</scope>
</reference>
<keyword evidence="2" id="KW-1185">Reference proteome</keyword>
<dbReference type="AlphaFoldDB" id="A0A8B9B9E5"/>
<sequence length="136" mass="15642">TTGQVSRQAEMFLQRDVYTAGGCVREQSPHLQGIMHFYHAGETFKLYLEMGPSEFVSRICEQNLNGRIQKRRVCISKMHTLNFMWHGFRFPRCVFWGFKPFTLLESKGFGAKSPLCCMAYAIFTYLGVKGTGINRL</sequence>
<organism evidence="1 2">
    <name type="scientific">Anser brachyrhynchus</name>
    <name type="common">Pink-footed goose</name>
    <dbReference type="NCBI Taxonomy" id="132585"/>
    <lineage>
        <taxon>Eukaryota</taxon>
        <taxon>Metazoa</taxon>
        <taxon>Chordata</taxon>
        <taxon>Craniata</taxon>
        <taxon>Vertebrata</taxon>
        <taxon>Euteleostomi</taxon>
        <taxon>Archelosauria</taxon>
        <taxon>Archosauria</taxon>
        <taxon>Dinosauria</taxon>
        <taxon>Saurischia</taxon>
        <taxon>Theropoda</taxon>
        <taxon>Coelurosauria</taxon>
        <taxon>Aves</taxon>
        <taxon>Neognathae</taxon>
        <taxon>Galloanserae</taxon>
        <taxon>Anseriformes</taxon>
        <taxon>Anatidae</taxon>
        <taxon>Anserinae</taxon>
        <taxon>Anser</taxon>
    </lineage>
</organism>
<protein>
    <submittedName>
        <fullName evidence="1">Uncharacterized protein</fullName>
    </submittedName>
</protein>
<reference evidence="1" key="2">
    <citation type="submission" date="2025-09" db="UniProtKB">
        <authorList>
            <consortium name="Ensembl"/>
        </authorList>
    </citation>
    <scope>IDENTIFICATION</scope>
</reference>
<proteinExistence type="predicted"/>
<dbReference type="Proteomes" id="UP000694426">
    <property type="component" value="Unplaced"/>
</dbReference>
<accession>A0A8B9B9E5</accession>
<name>A0A8B9B9E5_9AVES</name>
<dbReference type="Ensembl" id="ENSABRT00000001159.1">
    <property type="protein sequence ID" value="ENSABRP00000000767.1"/>
    <property type="gene ID" value="ENSABRG00000000831.1"/>
</dbReference>
<evidence type="ECO:0000313" key="1">
    <source>
        <dbReference type="Ensembl" id="ENSABRP00000000767.1"/>
    </source>
</evidence>